<keyword evidence="9" id="KW-0966">Cell projection</keyword>
<dbReference type="STRING" id="112903.SAMN04490178_105177"/>
<dbReference type="GO" id="GO:0044781">
    <property type="term" value="P:bacterial-type flagellum organization"/>
    <property type="evidence" value="ECO:0007669"/>
    <property type="project" value="UniProtKB-KW"/>
</dbReference>
<dbReference type="InterPro" id="IPR051472">
    <property type="entry name" value="T3SS_Stator/FliH"/>
</dbReference>
<dbReference type="Pfam" id="PF02108">
    <property type="entry name" value="FliH"/>
    <property type="match status" value="1"/>
</dbReference>
<evidence type="ECO:0000313" key="10">
    <source>
        <dbReference type="Proteomes" id="UP000198847"/>
    </source>
</evidence>
<evidence type="ECO:0000256" key="2">
    <source>
        <dbReference type="ARBA" id="ARBA00006602"/>
    </source>
</evidence>
<dbReference type="PANTHER" id="PTHR34982:SF1">
    <property type="entry name" value="FLAGELLAR ASSEMBLY PROTEIN FLIH"/>
    <property type="match status" value="1"/>
</dbReference>
<evidence type="ECO:0000256" key="3">
    <source>
        <dbReference type="ARBA" id="ARBA00022448"/>
    </source>
</evidence>
<evidence type="ECO:0000256" key="5">
    <source>
        <dbReference type="ARBA" id="ARBA00022927"/>
    </source>
</evidence>
<dbReference type="CDD" id="cd06503">
    <property type="entry name" value="ATP-synt_Fo_b"/>
    <property type="match status" value="1"/>
</dbReference>
<keyword evidence="5" id="KW-0653">Protein transport</keyword>
<keyword evidence="9" id="KW-0282">Flagellum</keyword>
<feature type="domain" description="Flagellar assembly protein FliH/Type III secretion system HrpE" evidence="8">
    <location>
        <begin position="115"/>
        <end position="244"/>
    </location>
</feature>
<keyword evidence="4" id="KW-1005">Bacterial flagellum biogenesis</keyword>
<evidence type="ECO:0000256" key="4">
    <source>
        <dbReference type="ARBA" id="ARBA00022795"/>
    </source>
</evidence>
<evidence type="ECO:0000256" key="7">
    <source>
        <dbReference type="SAM" id="Coils"/>
    </source>
</evidence>
<dbReference type="EMBL" id="FODY01000005">
    <property type="protein sequence ID" value="SEO81627.1"/>
    <property type="molecule type" value="Genomic_DNA"/>
</dbReference>
<protein>
    <submittedName>
        <fullName evidence="9">Flagellar assembly protein FliH</fullName>
    </submittedName>
</protein>
<evidence type="ECO:0000313" key="9">
    <source>
        <dbReference type="EMBL" id="SEO81627.1"/>
    </source>
</evidence>
<evidence type="ECO:0000256" key="1">
    <source>
        <dbReference type="ARBA" id="ARBA00003041"/>
    </source>
</evidence>
<feature type="coiled-coil region" evidence="7">
    <location>
        <begin position="43"/>
        <end position="81"/>
    </location>
</feature>
<keyword evidence="6" id="KW-1006">Bacterial flagellum protein export</keyword>
<dbReference type="Proteomes" id="UP000198847">
    <property type="component" value="Unassembled WGS sequence"/>
</dbReference>
<organism evidence="9 10">
    <name type="scientific">Propionispora vibrioides</name>
    <dbReference type="NCBI Taxonomy" id="112903"/>
    <lineage>
        <taxon>Bacteria</taxon>
        <taxon>Bacillati</taxon>
        <taxon>Bacillota</taxon>
        <taxon>Negativicutes</taxon>
        <taxon>Selenomonadales</taxon>
        <taxon>Sporomusaceae</taxon>
        <taxon>Propionispora</taxon>
    </lineage>
</organism>
<dbReference type="GO" id="GO:0005829">
    <property type="term" value="C:cytosol"/>
    <property type="evidence" value="ECO:0007669"/>
    <property type="project" value="TreeGrafter"/>
</dbReference>
<keyword evidence="10" id="KW-1185">Reference proteome</keyword>
<dbReference type="SUPFAM" id="SSF160527">
    <property type="entry name" value="V-type ATPase subunit E-like"/>
    <property type="match status" value="1"/>
</dbReference>
<gene>
    <name evidence="9" type="ORF">SAMN04490178_105177</name>
</gene>
<dbReference type="AlphaFoldDB" id="A0A1H8SSQ3"/>
<sequence length="254" mass="28098">MPKIIKCVALHDLPVIVGKLPSEEKDNKSLAETVVPEDWRQWEQEAKAAREQAEERLAQARQQADALLAEARLTAEQLRQTAREEGMQSGHQQGYQQGLEEGKTAAAQLMQEQVQAAAAKAEHMVQLAEQERINAVLAAERQIVEVTVTVLRKVLAREIEENPMVVLPIVKAALEKVCDQEQVTVRIHPEDYDLVLQARRDLQAMLGREQALTVLADHTVSVGGCVVDTPCGTVDARIDAQLEALIKVLQDVCP</sequence>
<comment type="similarity">
    <text evidence="2">Belongs to the FliH family.</text>
</comment>
<dbReference type="RefSeq" id="WP_091744950.1">
    <property type="nucleotide sequence ID" value="NZ_FODY01000005.1"/>
</dbReference>
<keyword evidence="7" id="KW-0175">Coiled coil</keyword>
<comment type="function">
    <text evidence="1">Needed for flagellar regrowth and assembly.</text>
</comment>
<dbReference type="OrthoDB" id="19020at2"/>
<proteinExistence type="inferred from homology"/>
<evidence type="ECO:0000256" key="6">
    <source>
        <dbReference type="ARBA" id="ARBA00023225"/>
    </source>
</evidence>
<accession>A0A1H8SSQ3</accession>
<dbReference type="PANTHER" id="PTHR34982">
    <property type="entry name" value="YOP PROTEINS TRANSLOCATION PROTEIN L"/>
    <property type="match status" value="1"/>
</dbReference>
<dbReference type="InterPro" id="IPR018035">
    <property type="entry name" value="Flagellar_FliH/T3SS_HrpE"/>
</dbReference>
<keyword evidence="9" id="KW-0969">Cilium</keyword>
<name>A0A1H8SSQ3_9FIRM</name>
<reference evidence="9 10" key="1">
    <citation type="submission" date="2016-10" db="EMBL/GenBank/DDBJ databases">
        <authorList>
            <person name="de Groot N.N."/>
        </authorList>
    </citation>
    <scope>NUCLEOTIDE SEQUENCE [LARGE SCALE GENOMIC DNA]</scope>
    <source>
        <strain evidence="9 10">DSM 13305</strain>
    </source>
</reference>
<keyword evidence="3" id="KW-0813">Transport</keyword>
<evidence type="ECO:0000259" key="8">
    <source>
        <dbReference type="Pfam" id="PF02108"/>
    </source>
</evidence>
<dbReference type="GO" id="GO:0015031">
    <property type="term" value="P:protein transport"/>
    <property type="evidence" value="ECO:0007669"/>
    <property type="project" value="UniProtKB-KW"/>
</dbReference>